<proteinExistence type="predicted"/>
<name>A0A1H1G4P8_9MICC</name>
<feature type="region of interest" description="Disordered" evidence="1">
    <location>
        <begin position="70"/>
        <end position="96"/>
    </location>
</feature>
<dbReference type="RefSeq" id="WP_074702031.1">
    <property type="nucleotide sequence ID" value="NZ_CP018863.1"/>
</dbReference>
<dbReference type="CDD" id="cd07374">
    <property type="entry name" value="CYTH-like_Pase"/>
    <property type="match status" value="1"/>
</dbReference>
<dbReference type="InterPro" id="IPR038186">
    <property type="entry name" value="CHAD_dom_sf"/>
</dbReference>
<dbReference type="KEGG" id="acry:AC20117_20140"/>
<feature type="domain" description="CHAD" evidence="2">
    <location>
        <begin position="216"/>
        <end position="501"/>
    </location>
</feature>
<dbReference type="Gene3D" id="1.40.20.10">
    <property type="entry name" value="CHAD domain"/>
    <property type="match status" value="1"/>
</dbReference>
<dbReference type="PROSITE" id="PS51708">
    <property type="entry name" value="CHAD"/>
    <property type="match status" value="1"/>
</dbReference>
<evidence type="ECO:0000259" key="2">
    <source>
        <dbReference type="PROSITE" id="PS51708"/>
    </source>
</evidence>
<dbReference type="STRING" id="37928.SAMN04489742_3847"/>
<dbReference type="PANTHER" id="PTHR39339:SF1">
    <property type="entry name" value="CHAD DOMAIN-CONTAINING PROTEIN"/>
    <property type="match status" value="1"/>
</dbReference>
<sequence length="506" mass="55637">MASDSGYGTRTGRAYDVEDSAPLPTLHALPDVSRVEQGVETEFEAVYFDTEDLALAARCITLERRTGTQAGWQLEQPNDDGGRRVSSSPPVRGTDGVPKTLLQLVRVHVRDKPLVPVARVLTRRVLHRLYGSGDKVLADMLDDHLRSEQLPSKTGGSVWREWAIELVEGNQDLLDACDALCAGSGAQRGSRGSTLRSELAGRSRQPEPAVPCPKRKGDAAAVLLFFLHQQVRSLKEQDPLVRSGEPEAVHKMRVASRRLRSCLATYRKLLAGDTAGELRGELKWLAGLLGEARDAQVMQDRLRDLLAGEPSELVMGPVARRIDEQLTADLQAARTKTLRALDTKRYFRLLDALDGLLANPPLTALASEPAREVIGRRIKREAKRLGRAVTAAEQLAGDATEARALHEVRIRAKRLRYAAEAAIPVGGKRAQRLAEAAHRVQQSLGVHQDTVLTRDLLRRLGAGAVLQNENGFTYGRLHALEQIAAENAQAAFRREWKRFPSTSINP</sequence>
<feature type="compositionally biased region" description="Low complexity" evidence="1">
    <location>
        <begin position="184"/>
        <end position="193"/>
    </location>
</feature>
<evidence type="ECO:0000256" key="1">
    <source>
        <dbReference type="SAM" id="MobiDB-lite"/>
    </source>
</evidence>
<accession>A0A1H1G4P8</accession>
<dbReference type="Proteomes" id="UP000181917">
    <property type="component" value="Unassembled WGS sequence"/>
</dbReference>
<reference evidence="3 4" key="1">
    <citation type="submission" date="2016-10" db="EMBL/GenBank/DDBJ databases">
        <authorList>
            <person name="de Groot N.N."/>
        </authorList>
    </citation>
    <scope>NUCLEOTIDE SEQUENCE [LARGE SCALE GENOMIC DNA]</scope>
    <source>
        <strain evidence="3 4">DSM 20117</strain>
    </source>
</reference>
<dbReference type="Pfam" id="PF05235">
    <property type="entry name" value="CHAD"/>
    <property type="match status" value="1"/>
</dbReference>
<organism evidence="3 4">
    <name type="scientific">Crystallibacter crystallopoietes</name>
    <dbReference type="NCBI Taxonomy" id="37928"/>
    <lineage>
        <taxon>Bacteria</taxon>
        <taxon>Bacillati</taxon>
        <taxon>Actinomycetota</taxon>
        <taxon>Actinomycetes</taxon>
        <taxon>Micrococcales</taxon>
        <taxon>Micrococcaceae</taxon>
        <taxon>Crystallibacter</taxon>
    </lineage>
</organism>
<protein>
    <submittedName>
        <fullName evidence="3">CHAD domain-containing protein</fullName>
    </submittedName>
</protein>
<dbReference type="SMART" id="SM00880">
    <property type="entry name" value="CHAD"/>
    <property type="match status" value="1"/>
</dbReference>
<dbReference type="PANTHER" id="PTHR39339">
    <property type="entry name" value="SLR1444 PROTEIN"/>
    <property type="match status" value="1"/>
</dbReference>
<dbReference type="EMBL" id="FNKH01000002">
    <property type="protein sequence ID" value="SDR08222.1"/>
    <property type="molecule type" value="Genomic_DNA"/>
</dbReference>
<evidence type="ECO:0000313" key="3">
    <source>
        <dbReference type="EMBL" id="SDR08222.1"/>
    </source>
</evidence>
<dbReference type="InterPro" id="IPR033469">
    <property type="entry name" value="CYTH-like_dom_sf"/>
</dbReference>
<evidence type="ECO:0000313" key="4">
    <source>
        <dbReference type="Proteomes" id="UP000181917"/>
    </source>
</evidence>
<dbReference type="AlphaFoldDB" id="A0A1H1G4P8"/>
<dbReference type="SUPFAM" id="SSF55154">
    <property type="entry name" value="CYTH-like phosphatases"/>
    <property type="match status" value="1"/>
</dbReference>
<dbReference type="Gene3D" id="2.40.320.10">
    <property type="entry name" value="Hypothetical Protein Pfu-838710-001"/>
    <property type="match status" value="1"/>
</dbReference>
<feature type="region of interest" description="Disordered" evidence="1">
    <location>
        <begin position="184"/>
        <end position="214"/>
    </location>
</feature>
<keyword evidence="4" id="KW-1185">Reference proteome</keyword>
<dbReference type="InterPro" id="IPR007899">
    <property type="entry name" value="CHAD_dom"/>
</dbReference>
<gene>
    <name evidence="3" type="ORF">SAMN04489742_3847</name>
</gene>